<dbReference type="Pfam" id="PF00158">
    <property type="entry name" value="Sigma54_activat"/>
    <property type="match status" value="1"/>
</dbReference>
<dbReference type="InterPro" id="IPR036662">
    <property type="entry name" value="PTS_EIIA_man-typ_sf"/>
</dbReference>
<dbReference type="SUPFAM" id="SSF53062">
    <property type="entry name" value="PTS system fructose IIA component-like"/>
    <property type="match status" value="1"/>
</dbReference>
<keyword evidence="8" id="KW-1185">Reference proteome</keyword>
<dbReference type="GO" id="GO:0016020">
    <property type="term" value="C:membrane"/>
    <property type="evidence" value="ECO:0007669"/>
    <property type="project" value="InterPro"/>
</dbReference>
<evidence type="ECO:0000313" key="8">
    <source>
        <dbReference type="Proteomes" id="UP000649345"/>
    </source>
</evidence>
<reference evidence="7" key="1">
    <citation type="submission" date="2020-08" db="EMBL/GenBank/DDBJ databases">
        <title>Genome public.</title>
        <authorList>
            <person name="Liu C."/>
            <person name="Sun Q."/>
        </authorList>
    </citation>
    <scope>NUCLEOTIDE SEQUENCE</scope>
    <source>
        <strain evidence="7">NSJ-68</strain>
    </source>
</reference>
<dbReference type="PROSITE" id="PS50045">
    <property type="entry name" value="SIGMA54_INTERACT_4"/>
    <property type="match status" value="1"/>
</dbReference>
<dbReference type="GO" id="GO:0006355">
    <property type="term" value="P:regulation of DNA-templated transcription"/>
    <property type="evidence" value="ECO:0007669"/>
    <property type="project" value="InterPro"/>
</dbReference>
<dbReference type="PANTHER" id="PTHR32071:SF38">
    <property type="entry name" value="PSP OPERON TRANSCRIPTIONAL ACTIVATOR"/>
    <property type="match status" value="1"/>
</dbReference>
<dbReference type="InterPro" id="IPR011608">
    <property type="entry name" value="PRD"/>
</dbReference>
<evidence type="ECO:0000256" key="3">
    <source>
        <dbReference type="ARBA" id="ARBA00022840"/>
    </source>
</evidence>
<evidence type="ECO:0000259" key="5">
    <source>
        <dbReference type="PROSITE" id="PS51096"/>
    </source>
</evidence>
<dbReference type="InterPro" id="IPR002078">
    <property type="entry name" value="Sigma_54_int"/>
</dbReference>
<evidence type="ECO:0000259" key="4">
    <source>
        <dbReference type="PROSITE" id="PS50045"/>
    </source>
</evidence>
<dbReference type="PROSITE" id="PS51372">
    <property type="entry name" value="PRD_2"/>
    <property type="match status" value="1"/>
</dbReference>
<feature type="domain" description="Sigma-54 factor interaction" evidence="4">
    <location>
        <begin position="75"/>
        <end position="306"/>
    </location>
</feature>
<dbReference type="RefSeq" id="WP_186872954.1">
    <property type="nucleotide sequence ID" value="NZ_JACOOR010000001.1"/>
</dbReference>
<feature type="domain" description="PTS EIIA type-4" evidence="5">
    <location>
        <begin position="499"/>
        <end position="626"/>
    </location>
</feature>
<dbReference type="SUPFAM" id="SSF63520">
    <property type="entry name" value="PTS-regulatory domain, PRD"/>
    <property type="match status" value="1"/>
</dbReference>
<dbReference type="Pfam" id="PF03610">
    <property type="entry name" value="EIIA-man"/>
    <property type="match status" value="1"/>
</dbReference>
<dbReference type="PROSITE" id="PS00676">
    <property type="entry name" value="SIGMA54_INTERACT_2"/>
    <property type="match status" value="1"/>
</dbReference>
<keyword evidence="2" id="KW-0547">Nucleotide-binding</keyword>
<dbReference type="Gene3D" id="3.40.50.300">
    <property type="entry name" value="P-loop containing nucleotide triphosphate hydrolases"/>
    <property type="match status" value="1"/>
</dbReference>
<dbReference type="PROSITE" id="PS51096">
    <property type="entry name" value="PTS_EIIA_TYPE_4"/>
    <property type="match status" value="1"/>
</dbReference>
<dbReference type="SMART" id="SM00382">
    <property type="entry name" value="AAA"/>
    <property type="match status" value="1"/>
</dbReference>
<dbReference type="Proteomes" id="UP000649345">
    <property type="component" value="Unassembled WGS sequence"/>
</dbReference>
<dbReference type="EMBL" id="JACOOR010000001">
    <property type="protein sequence ID" value="MBC5658216.1"/>
    <property type="molecule type" value="Genomic_DNA"/>
</dbReference>
<dbReference type="CDD" id="cd00009">
    <property type="entry name" value="AAA"/>
    <property type="match status" value="1"/>
</dbReference>
<keyword evidence="3" id="KW-0067">ATP-binding</keyword>
<dbReference type="InterPro" id="IPR027417">
    <property type="entry name" value="P-loop_NTPase"/>
</dbReference>
<accession>A0A923L9C9</accession>
<comment type="caution">
    <text evidence="7">The sequence shown here is derived from an EMBL/GenBank/DDBJ whole genome shotgun (WGS) entry which is preliminary data.</text>
</comment>
<evidence type="ECO:0000256" key="2">
    <source>
        <dbReference type="ARBA" id="ARBA00022741"/>
    </source>
</evidence>
<proteinExistence type="predicted"/>
<feature type="domain" description="PRD" evidence="6">
    <location>
        <begin position="395"/>
        <end position="500"/>
    </location>
</feature>
<name>A0A923L9C9_9FIRM</name>
<dbReference type="AlphaFoldDB" id="A0A923L9C9"/>
<dbReference type="PANTHER" id="PTHR32071">
    <property type="entry name" value="TRANSCRIPTIONAL REGULATORY PROTEIN"/>
    <property type="match status" value="1"/>
</dbReference>
<dbReference type="InterPro" id="IPR025943">
    <property type="entry name" value="Sigma_54_int_dom_ATP-bd_2"/>
</dbReference>
<dbReference type="Gene3D" id="3.40.50.510">
    <property type="entry name" value="Phosphotransferase system, mannose-type IIA component"/>
    <property type="match status" value="1"/>
</dbReference>
<sequence length="860" mass="97373">MSEREILELVEIAGEKGIDARTAAEKLGIWQQEAAELLARLVKEGKLIKKGRSPIRYFIEPDNEKENKEEPFSCIIGNSGSLAVQIQLAKAAVCYPPYGLHTLLLGATGVGKTMLAREIWKYSVKERGKNIPFVSLNCAEYADNPQLLLSQLFGHEKGAFTGADFEKEGLIDQADEGILFLDEIHRLSPTGQEILFSVIDHGEFRRLGGIQNHHVSVMILGATTEDPQSALLKTFKRRIPVAIQLPTLEERPIRERFLLVSQFFMQEARRTGIPIHVSKNVLEYLVLFESDGNIGDLKNEVLLTCAYGYLEKNGKQKEEPIYVNSRIISRGSRTIQVKPELREMLEEVIPKEGKLYDPKQIIAEISEPALQESAYLETLNGKETVEEARKALFHYVSPDIYEAAEELLADASEKFNVSYTKNVENSLAFFLQQIISYARVGRGLMEQADHLMEEKYNRERRFVEQHTEWLRKSLKIEITKGEAATISFLLAQHHEEQGKVGLLVAAYGEQVASSQADLAGQLLPDTPVAAVDFSLDKSFSEFKKELISAINRANSGKGVILCTDINLLLAREAELSEWSGVECRILPAVNTALLLEICKWISQDKMNVEEISRQGFVEYRNYVESLFGKQSSEIPEKKSVIIAYCITGTGSAKITRRLLLENPDISKMADIIPLGITSDLPSIARKLGNRLRLVVGFLDPQLPGVPFVGLDSVFSSEGIRRILFYLRDFGKEQKKEPEIALDMKERLILVDRNIHNIAPSLDEKKAAEQARYVLEKIMERYEKKPEADFAVRVYIHVIAMFERLAVREKLEPMLQFLDESEKSTEKFRWLSQILKAACDELKLQLDDMEVYYFLIVIPEK</sequence>
<dbReference type="InterPro" id="IPR036634">
    <property type="entry name" value="PRD_sf"/>
</dbReference>
<dbReference type="SUPFAM" id="SSF52540">
    <property type="entry name" value="P-loop containing nucleoside triphosphate hydrolases"/>
    <property type="match status" value="1"/>
</dbReference>
<dbReference type="GO" id="GO:0009401">
    <property type="term" value="P:phosphoenolpyruvate-dependent sugar phosphotransferase system"/>
    <property type="evidence" value="ECO:0007669"/>
    <property type="project" value="InterPro"/>
</dbReference>
<evidence type="ECO:0000256" key="1">
    <source>
        <dbReference type="ARBA" id="ARBA00022679"/>
    </source>
</evidence>
<dbReference type="GO" id="GO:0016740">
    <property type="term" value="F:transferase activity"/>
    <property type="evidence" value="ECO:0007669"/>
    <property type="project" value="UniProtKB-KW"/>
</dbReference>
<evidence type="ECO:0000313" key="7">
    <source>
        <dbReference type="EMBL" id="MBC5658216.1"/>
    </source>
</evidence>
<organism evidence="7 8">
    <name type="scientific">Anaerosacchariphilus hominis</name>
    <dbReference type="NCBI Taxonomy" id="2763017"/>
    <lineage>
        <taxon>Bacteria</taxon>
        <taxon>Bacillati</taxon>
        <taxon>Bacillota</taxon>
        <taxon>Clostridia</taxon>
        <taxon>Lachnospirales</taxon>
        <taxon>Lachnospiraceae</taxon>
        <taxon>Anaerosacchariphilus</taxon>
    </lineage>
</organism>
<keyword evidence="1" id="KW-0808">Transferase</keyword>
<dbReference type="GO" id="GO:0005524">
    <property type="term" value="F:ATP binding"/>
    <property type="evidence" value="ECO:0007669"/>
    <property type="project" value="UniProtKB-KW"/>
</dbReference>
<dbReference type="InterPro" id="IPR004701">
    <property type="entry name" value="PTS_EIIA_man-typ"/>
</dbReference>
<protein>
    <submittedName>
        <fullName evidence="7">Sigma 54-interacting transcriptional regulator</fullName>
    </submittedName>
</protein>
<evidence type="ECO:0000259" key="6">
    <source>
        <dbReference type="PROSITE" id="PS51372"/>
    </source>
</evidence>
<gene>
    <name evidence="7" type="ORF">H8S44_00240</name>
</gene>
<dbReference type="InterPro" id="IPR003593">
    <property type="entry name" value="AAA+_ATPase"/>
</dbReference>